<dbReference type="RefSeq" id="WP_256310043.1">
    <property type="nucleotide sequence ID" value="NZ_JANGAC010000001.1"/>
</dbReference>
<accession>A0ABT1S4X4</accession>
<gene>
    <name evidence="1" type="ORF">NE686_00375</name>
</gene>
<evidence type="ECO:0000313" key="1">
    <source>
        <dbReference type="EMBL" id="MCQ4921523.1"/>
    </source>
</evidence>
<protein>
    <recommendedName>
        <fullName evidence="3">DNA-directed RNA polymerase subunit P</fullName>
    </recommendedName>
</protein>
<keyword evidence="2" id="KW-1185">Reference proteome</keyword>
<organism evidence="1 2">
    <name type="scientific">Tissierella carlieri</name>
    <dbReference type="NCBI Taxonomy" id="689904"/>
    <lineage>
        <taxon>Bacteria</taxon>
        <taxon>Bacillati</taxon>
        <taxon>Bacillota</taxon>
        <taxon>Tissierellia</taxon>
        <taxon>Tissierellales</taxon>
        <taxon>Tissierellaceae</taxon>
        <taxon>Tissierella</taxon>
    </lineage>
</organism>
<evidence type="ECO:0000313" key="2">
    <source>
        <dbReference type="Proteomes" id="UP001524478"/>
    </source>
</evidence>
<reference evidence="1 2" key="1">
    <citation type="submission" date="2022-06" db="EMBL/GenBank/DDBJ databases">
        <title>Isolation of gut microbiota from human fecal samples.</title>
        <authorList>
            <person name="Pamer E.G."/>
            <person name="Barat B."/>
            <person name="Waligurski E."/>
            <person name="Medina S."/>
            <person name="Paddock L."/>
            <person name="Mostad J."/>
        </authorList>
    </citation>
    <scope>NUCLEOTIDE SEQUENCE [LARGE SCALE GENOMIC DNA]</scope>
    <source>
        <strain evidence="1 2">DFI.7.95</strain>
    </source>
</reference>
<name>A0ABT1S4X4_9FIRM</name>
<dbReference type="Proteomes" id="UP001524478">
    <property type="component" value="Unassembled WGS sequence"/>
</dbReference>
<sequence length="47" mass="5359">MKCPKCGQDVNIKKNNLFNCRCGAVLIAVEIYKKLVVADVKNYKEEK</sequence>
<dbReference type="EMBL" id="JANGAC010000001">
    <property type="protein sequence ID" value="MCQ4921523.1"/>
    <property type="molecule type" value="Genomic_DNA"/>
</dbReference>
<proteinExistence type="predicted"/>
<comment type="caution">
    <text evidence="1">The sequence shown here is derived from an EMBL/GenBank/DDBJ whole genome shotgun (WGS) entry which is preliminary data.</text>
</comment>
<evidence type="ECO:0008006" key="3">
    <source>
        <dbReference type="Google" id="ProtNLM"/>
    </source>
</evidence>